<evidence type="ECO:0000313" key="6">
    <source>
        <dbReference type="Proteomes" id="UP000606172"/>
    </source>
</evidence>
<evidence type="ECO:0000256" key="3">
    <source>
        <dbReference type="ARBA" id="ARBA00023002"/>
    </source>
</evidence>
<dbReference type="SMART" id="SM01092">
    <property type="entry name" value="CO_deh_flav_C"/>
    <property type="match status" value="1"/>
</dbReference>
<feature type="domain" description="FAD-binding PCMH-type" evidence="4">
    <location>
        <begin position="1"/>
        <end position="147"/>
    </location>
</feature>
<name>A0A919RCV6_9ACTN</name>
<dbReference type="SUPFAM" id="SSF56176">
    <property type="entry name" value="FAD-binding/transporter-associated domain-like"/>
    <property type="match status" value="1"/>
</dbReference>
<protein>
    <recommendedName>
        <fullName evidence="4">FAD-binding PCMH-type domain-containing protein</fullName>
    </recommendedName>
</protein>
<dbReference type="Gene3D" id="3.30.43.10">
    <property type="entry name" value="Uridine Diphospho-n-acetylenolpyruvylglucosamine Reductase, domain 2"/>
    <property type="match status" value="1"/>
</dbReference>
<dbReference type="Gene3D" id="3.30.465.10">
    <property type="match status" value="1"/>
</dbReference>
<keyword evidence="1" id="KW-0285">Flavoprotein</keyword>
<dbReference type="GO" id="GO:0071949">
    <property type="term" value="F:FAD binding"/>
    <property type="evidence" value="ECO:0007669"/>
    <property type="project" value="InterPro"/>
</dbReference>
<dbReference type="InterPro" id="IPR002346">
    <property type="entry name" value="Mopterin_DH_FAD-bd"/>
</dbReference>
<evidence type="ECO:0000256" key="2">
    <source>
        <dbReference type="ARBA" id="ARBA00022827"/>
    </source>
</evidence>
<dbReference type="InterPro" id="IPR051312">
    <property type="entry name" value="Diverse_Substr_Oxidored"/>
</dbReference>
<evidence type="ECO:0000313" key="5">
    <source>
        <dbReference type="EMBL" id="GII91596.1"/>
    </source>
</evidence>
<comment type="caution">
    <text evidence="5">The sequence shown here is derived from an EMBL/GenBank/DDBJ whole genome shotgun (WGS) entry which is preliminary data.</text>
</comment>
<keyword evidence="2" id="KW-0274">FAD</keyword>
<dbReference type="InterPro" id="IPR036318">
    <property type="entry name" value="FAD-bd_PCMH-like_sf"/>
</dbReference>
<dbReference type="PANTHER" id="PTHR42659">
    <property type="entry name" value="XANTHINE DEHYDROGENASE SUBUNIT C-RELATED"/>
    <property type="match status" value="1"/>
</dbReference>
<evidence type="ECO:0000256" key="1">
    <source>
        <dbReference type="ARBA" id="ARBA00022630"/>
    </source>
</evidence>
<dbReference type="GO" id="GO:0016491">
    <property type="term" value="F:oxidoreductase activity"/>
    <property type="evidence" value="ECO:0007669"/>
    <property type="project" value="UniProtKB-KW"/>
</dbReference>
<dbReference type="InterPro" id="IPR016167">
    <property type="entry name" value="FAD-bd_PCMH_sub1"/>
</dbReference>
<dbReference type="InterPro" id="IPR005107">
    <property type="entry name" value="CO_DH_flav_C"/>
</dbReference>
<accession>A0A919RCV6</accession>
<dbReference type="Pfam" id="PF03450">
    <property type="entry name" value="CO_deh_flav_C"/>
    <property type="match status" value="1"/>
</dbReference>
<keyword evidence="6" id="KW-1185">Reference proteome</keyword>
<dbReference type="InterPro" id="IPR036683">
    <property type="entry name" value="CO_DH_flav_C_dom_sf"/>
</dbReference>
<reference evidence="5" key="1">
    <citation type="submission" date="2021-01" db="EMBL/GenBank/DDBJ databases">
        <title>Whole genome shotgun sequence of Sinosporangium siamense NBRC 109515.</title>
        <authorList>
            <person name="Komaki H."/>
            <person name="Tamura T."/>
        </authorList>
    </citation>
    <scope>NUCLEOTIDE SEQUENCE</scope>
    <source>
        <strain evidence="5">NBRC 109515</strain>
    </source>
</reference>
<evidence type="ECO:0000259" key="4">
    <source>
        <dbReference type="PROSITE" id="PS51387"/>
    </source>
</evidence>
<dbReference type="AlphaFoldDB" id="A0A919RCV6"/>
<dbReference type="EMBL" id="BOOW01000010">
    <property type="protein sequence ID" value="GII91596.1"/>
    <property type="molecule type" value="Genomic_DNA"/>
</dbReference>
<dbReference type="Gene3D" id="3.30.390.50">
    <property type="entry name" value="CO dehydrogenase flavoprotein, C-terminal domain"/>
    <property type="match status" value="1"/>
</dbReference>
<dbReference type="Pfam" id="PF00941">
    <property type="entry name" value="FAD_binding_5"/>
    <property type="match status" value="1"/>
</dbReference>
<organism evidence="5 6">
    <name type="scientific">Sinosporangium siamense</name>
    <dbReference type="NCBI Taxonomy" id="1367973"/>
    <lineage>
        <taxon>Bacteria</taxon>
        <taxon>Bacillati</taxon>
        <taxon>Actinomycetota</taxon>
        <taxon>Actinomycetes</taxon>
        <taxon>Streptosporangiales</taxon>
        <taxon>Streptosporangiaceae</taxon>
        <taxon>Sinosporangium</taxon>
    </lineage>
</organism>
<dbReference type="SUPFAM" id="SSF55447">
    <property type="entry name" value="CO dehydrogenase flavoprotein C-terminal domain-like"/>
    <property type="match status" value="1"/>
</dbReference>
<gene>
    <name evidence="5" type="ORF">Ssi02_18270</name>
</gene>
<dbReference type="InterPro" id="IPR016169">
    <property type="entry name" value="FAD-bd_PCMH_sub2"/>
</dbReference>
<sequence length="264" mass="28019">MAGGQSLVPLMNMRLATPRHLIDLKNVAGLSDIAMSETSVTIGSMARQRQIELSPAIRRACPILAEATTHIAHFQIRQRGTIGGSIAHADPAAELPLIALLLDARIVVRAADRKRSIPARDFFVSTFVTALDESEVIETVVLPRLSSGEGWAFEEFARRHGDFALAGVAATVTLTGGRYSGARLAMSGVAATPVVLPMAERLLGEEPSRALYRAVAAAATADLTPESDIHATGEDRRDIACHLTEIALAAATERALHSTDRSAG</sequence>
<dbReference type="PANTHER" id="PTHR42659:SF2">
    <property type="entry name" value="XANTHINE DEHYDROGENASE SUBUNIT C-RELATED"/>
    <property type="match status" value="1"/>
</dbReference>
<dbReference type="Proteomes" id="UP000606172">
    <property type="component" value="Unassembled WGS sequence"/>
</dbReference>
<proteinExistence type="predicted"/>
<dbReference type="PROSITE" id="PS51387">
    <property type="entry name" value="FAD_PCMH"/>
    <property type="match status" value="1"/>
</dbReference>
<keyword evidence="3" id="KW-0560">Oxidoreductase</keyword>
<dbReference type="InterPro" id="IPR016166">
    <property type="entry name" value="FAD-bd_PCMH"/>
</dbReference>